<evidence type="ECO:0000256" key="4">
    <source>
        <dbReference type="ARBA" id="ARBA00023136"/>
    </source>
</evidence>
<feature type="domain" description="SH3" evidence="7">
    <location>
        <begin position="225"/>
        <end position="282"/>
    </location>
</feature>
<feature type="compositionally biased region" description="Basic and acidic residues" evidence="6">
    <location>
        <begin position="16"/>
        <end position="40"/>
    </location>
</feature>
<dbReference type="SUPFAM" id="SSF50044">
    <property type="entry name" value="SH3-domain"/>
    <property type="match status" value="2"/>
</dbReference>
<dbReference type="GeneID" id="24919433"/>
<dbReference type="RefSeq" id="XP_012896234.1">
    <property type="nucleotide sequence ID" value="XM_013040780.1"/>
</dbReference>
<protein>
    <recommendedName>
        <fullName evidence="7">SH3 domain-containing protein</fullName>
    </recommendedName>
</protein>
<evidence type="ECO:0000256" key="6">
    <source>
        <dbReference type="SAM" id="MobiDB-lite"/>
    </source>
</evidence>
<keyword evidence="2 5" id="KW-0728">SH3 domain</keyword>
<gene>
    <name evidence="8" type="ORF">GSBLH_T00002240001</name>
</gene>
<feature type="region of interest" description="Disordered" evidence="6">
    <location>
        <begin position="16"/>
        <end position="97"/>
    </location>
</feature>
<evidence type="ECO:0000313" key="8">
    <source>
        <dbReference type="EMBL" id="CBK22186.2"/>
    </source>
</evidence>
<dbReference type="Pfam" id="PF00018">
    <property type="entry name" value="SH3_1"/>
    <property type="match status" value="1"/>
</dbReference>
<dbReference type="InterPro" id="IPR001452">
    <property type="entry name" value="SH3_domain"/>
</dbReference>
<reference evidence="8" key="1">
    <citation type="submission" date="2010-02" db="EMBL/GenBank/DDBJ databases">
        <title>Sequencing and annotation of the Blastocystis hominis genome.</title>
        <authorList>
            <person name="Wincker P."/>
        </authorList>
    </citation>
    <scope>NUCLEOTIDE SEQUENCE</scope>
    <source>
        <strain evidence="8">Singapore isolate B</strain>
    </source>
</reference>
<evidence type="ECO:0000313" key="9">
    <source>
        <dbReference type="Proteomes" id="UP000008312"/>
    </source>
</evidence>
<sequence length="282" mass="31895">MPKKSPNEEVLKLKEKFEQIKRVDQSEKSKDRPVSKKTPMERTPPLAKSWESHWTDPIEKPAKANPEVVEEPVLAADPKEDKEVSHDVEVDSGDASPMETFQFEASQPSKLTIGRNTTFDLDNLLNDVDFETELMELAPSLDTITEEASQTAEKEEAGDDLVDASEMWECEVVYDYQAETEQSISVYAGQHVWGVVESGDWTQIRTEDGRDGFVPTSFLERVLPLQIHRVVALYDYQSNEPDKLSLLAGEVLEIWSECNGWYNGRNAAGDTGWFPATFVNFM</sequence>
<dbReference type="OrthoDB" id="10254720at2759"/>
<dbReference type="Gene3D" id="2.30.30.40">
    <property type="entry name" value="SH3 Domains"/>
    <property type="match status" value="2"/>
</dbReference>
<dbReference type="PRINTS" id="PR00452">
    <property type="entry name" value="SH3DOMAIN"/>
</dbReference>
<proteinExistence type="predicted"/>
<evidence type="ECO:0000259" key="7">
    <source>
        <dbReference type="PROSITE" id="PS50002"/>
    </source>
</evidence>
<evidence type="ECO:0000256" key="5">
    <source>
        <dbReference type="PROSITE-ProRule" id="PRU00192"/>
    </source>
</evidence>
<dbReference type="SMART" id="SM00326">
    <property type="entry name" value="SH3"/>
    <property type="match status" value="2"/>
</dbReference>
<evidence type="ECO:0000256" key="2">
    <source>
        <dbReference type="ARBA" id="ARBA00022443"/>
    </source>
</evidence>
<dbReference type="PANTHER" id="PTHR14167">
    <property type="entry name" value="SH3 DOMAIN-CONTAINING"/>
    <property type="match status" value="1"/>
</dbReference>
<keyword evidence="3" id="KW-0175">Coiled coil</keyword>
<keyword evidence="9" id="KW-1185">Reference proteome</keyword>
<dbReference type="Proteomes" id="UP000008312">
    <property type="component" value="Unassembled WGS sequence"/>
</dbReference>
<evidence type="ECO:0000256" key="1">
    <source>
        <dbReference type="ARBA" id="ARBA00004170"/>
    </source>
</evidence>
<feature type="compositionally biased region" description="Basic and acidic residues" evidence="6">
    <location>
        <begin position="50"/>
        <end position="62"/>
    </location>
</feature>
<comment type="subcellular location">
    <subcellularLocation>
        <location evidence="1">Membrane</location>
        <topology evidence="1">Peripheral membrane protein</topology>
    </subcellularLocation>
</comment>
<dbReference type="CDD" id="cd00174">
    <property type="entry name" value="SH3"/>
    <property type="match status" value="1"/>
</dbReference>
<evidence type="ECO:0000256" key="3">
    <source>
        <dbReference type="ARBA" id="ARBA00023054"/>
    </source>
</evidence>
<dbReference type="EMBL" id="FN668648">
    <property type="protein sequence ID" value="CBK22186.2"/>
    <property type="molecule type" value="Genomic_DNA"/>
</dbReference>
<name>D8M291_BLAHO</name>
<feature type="compositionally biased region" description="Basic and acidic residues" evidence="6">
    <location>
        <begin position="77"/>
        <end position="89"/>
    </location>
</feature>
<dbReference type="PRINTS" id="PR00499">
    <property type="entry name" value="P67PHOX"/>
</dbReference>
<dbReference type="InterPro" id="IPR050384">
    <property type="entry name" value="Endophilin_SH3RF"/>
</dbReference>
<dbReference type="InterPro" id="IPR036028">
    <property type="entry name" value="SH3-like_dom_sf"/>
</dbReference>
<feature type="domain" description="SH3" evidence="7">
    <location>
        <begin position="165"/>
        <end position="224"/>
    </location>
</feature>
<dbReference type="PROSITE" id="PS50002">
    <property type="entry name" value="SH3"/>
    <property type="match status" value="2"/>
</dbReference>
<dbReference type="AlphaFoldDB" id="D8M291"/>
<accession>D8M291</accession>
<dbReference type="InParanoid" id="D8M291"/>
<organism evidence="8">
    <name type="scientific">Blastocystis hominis</name>
    <dbReference type="NCBI Taxonomy" id="12968"/>
    <lineage>
        <taxon>Eukaryota</taxon>
        <taxon>Sar</taxon>
        <taxon>Stramenopiles</taxon>
        <taxon>Bigyra</taxon>
        <taxon>Opalozoa</taxon>
        <taxon>Opalinata</taxon>
        <taxon>Blastocystidae</taxon>
        <taxon>Blastocystis</taxon>
    </lineage>
</organism>
<keyword evidence="4" id="KW-0472">Membrane</keyword>
<dbReference type="PANTHER" id="PTHR14167:SF81">
    <property type="entry name" value="ENDOPHILIN-A"/>
    <property type="match status" value="1"/>
</dbReference>